<reference evidence="4" key="1">
    <citation type="journal article" date="2023" name="DNA Res.">
        <title>Chromosome-level genome assembly of Phrynocephalus forsythii using third-generation DNA sequencing and Hi-C analysis.</title>
        <authorList>
            <person name="Qi Y."/>
            <person name="Zhao W."/>
            <person name="Zhao Y."/>
            <person name="Niu C."/>
            <person name="Cao S."/>
            <person name="Zhang Y."/>
        </authorList>
    </citation>
    <scope>NUCLEOTIDE SEQUENCE</scope>
    <source>
        <tissue evidence="4">Muscle</tissue>
    </source>
</reference>
<keyword evidence="3" id="KW-0472">Membrane</keyword>
<gene>
    <name evidence="4" type="ORF">JRQ81_009773</name>
</gene>
<feature type="region of interest" description="Disordered" evidence="2">
    <location>
        <begin position="726"/>
        <end position="746"/>
    </location>
</feature>
<feature type="coiled-coil region" evidence="1">
    <location>
        <begin position="33"/>
        <end position="145"/>
    </location>
</feature>
<keyword evidence="1" id="KW-0175">Coiled coil</keyword>
<feature type="region of interest" description="Disordered" evidence="2">
    <location>
        <begin position="201"/>
        <end position="362"/>
    </location>
</feature>
<feature type="compositionally biased region" description="Low complexity" evidence="2">
    <location>
        <begin position="727"/>
        <end position="746"/>
    </location>
</feature>
<dbReference type="InterPro" id="IPR034446">
    <property type="entry name" value="Fndc10"/>
</dbReference>
<evidence type="ECO:0008006" key="6">
    <source>
        <dbReference type="Google" id="ProtNLM"/>
    </source>
</evidence>
<organism evidence="4 5">
    <name type="scientific">Phrynocephalus forsythii</name>
    <dbReference type="NCBI Taxonomy" id="171643"/>
    <lineage>
        <taxon>Eukaryota</taxon>
        <taxon>Metazoa</taxon>
        <taxon>Chordata</taxon>
        <taxon>Craniata</taxon>
        <taxon>Vertebrata</taxon>
        <taxon>Euteleostomi</taxon>
        <taxon>Lepidosauria</taxon>
        <taxon>Squamata</taxon>
        <taxon>Bifurcata</taxon>
        <taxon>Unidentata</taxon>
        <taxon>Episquamata</taxon>
        <taxon>Toxicofera</taxon>
        <taxon>Iguania</taxon>
        <taxon>Acrodonta</taxon>
        <taxon>Agamidae</taxon>
        <taxon>Agaminae</taxon>
        <taxon>Phrynocephalus</taxon>
    </lineage>
</organism>
<dbReference type="OrthoDB" id="6288648at2759"/>
<keyword evidence="3" id="KW-1133">Transmembrane helix</keyword>
<feature type="region of interest" description="Disordered" evidence="2">
    <location>
        <begin position="430"/>
        <end position="452"/>
    </location>
</feature>
<evidence type="ECO:0000313" key="4">
    <source>
        <dbReference type="EMBL" id="KAJ7306424.1"/>
    </source>
</evidence>
<feature type="compositionally biased region" description="Basic and acidic residues" evidence="2">
    <location>
        <begin position="504"/>
        <end position="520"/>
    </location>
</feature>
<sequence length="808" mass="87906">MGGGLCTRRQKHLLQTGFCLVALACLASGAFFYHHLQEKRRAAEAAASKYKQQQEALSAQLQVVYEHRSRLERSLQKERGEHKKTKEDFLVYKLEAQEALNKEKNQHEEVKKQLLDLQLQHNGLKLEHRKATEAHNQKYAQLQREKDSEIAGLQDTIYKLREESKLLRKAHQEIHSQLVNAQVQIEEFRQLKETLQKMPSFKEAGIGNGPLKAPGKDQLLGPGSGPLQASRTKVSAGDEVKGPPGPQDQGATPIRNSPNLQDPAVKPQREEKQVEVQASQGNREPQPLGNGPFGQPVPLDGGHLPPAAWPQAAQRESPVVRFTRTVNSLPKEDQDPKAAQNSQGEKEGKTARPEALGPGFGLPLASLEAQPLGKQAFLGRRLDPAVQSWQDIVHKVNAQMEEAQAPLYPHHLSPRARLVPELANGEDVVAGQQRKVVQQQPDSWSDGKGDMDELQMDAGMIEREVNSHAEKETVLQQAAVLDHASDPAQDPNNQGEDEFDEAELERPEFEEKAGRADEPAPAHPPAQDVTEEKTSKLLLVPGPRLVAGGGARPGAPPAPRTAAGASWEEIGAGGGVAEGSHPPDPGQEEPWCPYKVISPGEGEGETAGGGLCFRRRARGFQCAPESCVAHSSPHPGGLGANVLHNGSVFLQWGWPPRRDRDPDLDPERLLRGFWLSCSWEGAYTRFQCDSVQLGASCRDYLLPDAHGSVRYRLCLQPLFASLPAPPSNASGPNPPAAASRRPPLSSSWPPECVEFAVPPAGMRDIVVAMTAVGGSICVMLVFICLLVAYLTENLPPSAASASSDKRGH</sequence>
<name>A0A9Q0X9D8_9SAUR</name>
<evidence type="ECO:0000256" key="1">
    <source>
        <dbReference type="SAM" id="Coils"/>
    </source>
</evidence>
<feature type="region of interest" description="Disordered" evidence="2">
    <location>
        <begin position="467"/>
        <end position="532"/>
    </location>
</feature>
<feature type="transmembrane region" description="Helical" evidence="3">
    <location>
        <begin position="765"/>
        <end position="790"/>
    </location>
</feature>
<dbReference type="GO" id="GO:0000139">
    <property type="term" value="C:Golgi membrane"/>
    <property type="evidence" value="ECO:0007669"/>
    <property type="project" value="InterPro"/>
</dbReference>
<dbReference type="Proteomes" id="UP001142489">
    <property type="component" value="Unassembled WGS sequence"/>
</dbReference>
<dbReference type="InterPro" id="IPR042336">
    <property type="entry name" value="GOLIM4"/>
</dbReference>
<proteinExistence type="predicted"/>
<dbReference type="AlphaFoldDB" id="A0A9Q0X9D8"/>
<evidence type="ECO:0000256" key="3">
    <source>
        <dbReference type="SAM" id="Phobius"/>
    </source>
</evidence>
<dbReference type="PANTHER" id="PTHR22909:SF23">
    <property type="entry name" value="GOLGI INTEGRAL MEMBRANE PROTEIN 4-LIKE"/>
    <property type="match status" value="1"/>
</dbReference>
<comment type="caution">
    <text evidence="4">The sequence shown here is derived from an EMBL/GenBank/DDBJ whole genome shotgun (WGS) entry which is preliminary data.</text>
</comment>
<dbReference type="Pfam" id="PF17742">
    <property type="entry name" value="Fndc10"/>
    <property type="match status" value="1"/>
</dbReference>
<dbReference type="PANTHER" id="PTHR22909">
    <property type="entry name" value="GOLGI INTEGRAL MEMBRANE PROTEIN 4"/>
    <property type="match status" value="1"/>
</dbReference>
<accession>A0A9Q0X9D8</accession>
<keyword evidence="3" id="KW-0812">Transmembrane</keyword>
<evidence type="ECO:0000256" key="2">
    <source>
        <dbReference type="SAM" id="MobiDB-lite"/>
    </source>
</evidence>
<protein>
    <recommendedName>
        <fullName evidence="6">Golgi integral membrane protein 4</fullName>
    </recommendedName>
</protein>
<keyword evidence="5" id="KW-1185">Reference proteome</keyword>
<dbReference type="EMBL" id="JAPFRF010000020">
    <property type="protein sequence ID" value="KAJ7306424.1"/>
    <property type="molecule type" value="Genomic_DNA"/>
</dbReference>
<evidence type="ECO:0000313" key="5">
    <source>
        <dbReference type="Proteomes" id="UP001142489"/>
    </source>
</evidence>
<feature type="transmembrane region" description="Helical" evidence="3">
    <location>
        <begin position="12"/>
        <end position="33"/>
    </location>
</feature>